<reference evidence="7 8" key="1">
    <citation type="submission" date="2020-02" db="EMBL/GenBank/DDBJ databases">
        <title>Whole genome sequence of Haloferax alexandrinus pws1.</title>
        <authorList>
            <person name="Verma D.K."/>
            <person name="Gopal K."/>
            <person name="Prasad E.S."/>
        </authorList>
    </citation>
    <scope>NUCLEOTIDE SEQUENCE [LARGE SCALE GENOMIC DNA]</scope>
    <source>
        <strain evidence="8">wsp1</strain>
    </source>
</reference>
<dbReference type="PANTHER" id="PTHR47961">
    <property type="entry name" value="DNA POLYMERASE THETA, PUTATIVE (AFU_ORTHOLOGUE AFUA_1G05260)-RELATED"/>
    <property type="match status" value="1"/>
</dbReference>
<dbReference type="EMBL" id="CP048738">
    <property type="protein sequence ID" value="QIB76921.1"/>
    <property type="molecule type" value="Genomic_DNA"/>
</dbReference>
<dbReference type="GO" id="GO:0140097">
    <property type="term" value="F:catalytic activity, acting on DNA"/>
    <property type="evidence" value="ECO:0007669"/>
    <property type="project" value="UniProtKB-ARBA"/>
</dbReference>
<feature type="domain" description="Helicase C-terminal" evidence="6">
    <location>
        <begin position="435"/>
        <end position="586"/>
    </location>
</feature>
<dbReference type="GeneID" id="301158246"/>
<dbReference type="InterPro" id="IPR050474">
    <property type="entry name" value="Hel308_SKI2-like"/>
</dbReference>
<evidence type="ECO:0000313" key="7">
    <source>
        <dbReference type="EMBL" id="QIB76921.1"/>
    </source>
</evidence>
<dbReference type="SUPFAM" id="SSF52540">
    <property type="entry name" value="P-loop containing nucleoside triphosphate hydrolases"/>
    <property type="match status" value="1"/>
</dbReference>
<dbReference type="GO" id="GO:0016787">
    <property type="term" value="F:hydrolase activity"/>
    <property type="evidence" value="ECO:0007669"/>
    <property type="project" value="UniProtKB-KW"/>
</dbReference>
<feature type="domain" description="Helicase ATP-binding" evidence="5">
    <location>
        <begin position="231"/>
        <end position="410"/>
    </location>
</feature>
<gene>
    <name evidence="7" type="ORF">G3A49_01650</name>
</gene>
<evidence type="ECO:0000313" key="8">
    <source>
        <dbReference type="Proteomes" id="UP000465667"/>
    </source>
</evidence>
<dbReference type="SMART" id="SM00490">
    <property type="entry name" value="HELICc"/>
    <property type="match status" value="1"/>
</dbReference>
<evidence type="ECO:0000256" key="4">
    <source>
        <dbReference type="ARBA" id="ARBA00022840"/>
    </source>
</evidence>
<keyword evidence="4" id="KW-0067">ATP-binding</keyword>
<dbReference type="AlphaFoldDB" id="A0A6C0UR91"/>
<dbReference type="Pfam" id="PF00271">
    <property type="entry name" value="Helicase_C"/>
    <property type="match status" value="1"/>
</dbReference>
<protein>
    <submittedName>
        <fullName evidence="7">DEAD/DEAH box helicase</fullName>
    </submittedName>
</protein>
<dbReference type="InterPro" id="IPR001650">
    <property type="entry name" value="Helicase_C-like"/>
</dbReference>
<evidence type="ECO:0000256" key="1">
    <source>
        <dbReference type="ARBA" id="ARBA00022741"/>
    </source>
</evidence>
<proteinExistence type="predicted"/>
<dbReference type="InterPro" id="IPR027417">
    <property type="entry name" value="P-loop_NTPase"/>
</dbReference>
<keyword evidence="2" id="KW-0378">Hydrolase</keyword>
<dbReference type="GO" id="GO:0004386">
    <property type="term" value="F:helicase activity"/>
    <property type="evidence" value="ECO:0007669"/>
    <property type="project" value="UniProtKB-KW"/>
</dbReference>
<evidence type="ECO:0000256" key="3">
    <source>
        <dbReference type="ARBA" id="ARBA00022806"/>
    </source>
</evidence>
<accession>A0A6C0UR91</accession>
<evidence type="ECO:0000256" key="2">
    <source>
        <dbReference type="ARBA" id="ARBA00022801"/>
    </source>
</evidence>
<dbReference type="InterPro" id="IPR011545">
    <property type="entry name" value="DEAD/DEAH_box_helicase_dom"/>
</dbReference>
<dbReference type="SMART" id="SM00487">
    <property type="entry name" value="DEXDc"/>
    <property type="match status" value="1"/>
</dbReference>
<keyword evidence="3 7" id="KW-0347">Helicase</keyword>
<dbReference type="GO" id="GO:0005524">
    <property type="term" value="F:ATP binding"/>
    <property type="evidence" value="ECO:0007669"/>
    <property type="project" value="UniProtKB-KW"/>
</dbReference>
<organism evidence="7 8">
    <name type="scientific">Haloferax volcanii</name>
    <name type="common">Halobacterium volcanii</name>
    <dbReference type="NCBI Taxonomy" id="2246"/>
    <lineage>
        <taxon>Archaea</taxon>
        <taxon>Methanobacteriati</taxon>
        <taxon>Methanobacteriota</taxon>
        <taxon>Stenosarchaea group</taxon>
        <taxon>Halobacteria</taxon>
        <taxon>Halobacteriales</taxon>
        <taxon>Haloferacaceae</taxon>
        <taxon>Haloferax</taxon>
    </lineage>
</organism>
<dbReference type="GeneID" id="44082073"/>
<keyword evidence="1" id="KW-0547">Nucleotide-binding</keyword>
<dbReference type="KEGG" id="hale:G3A49_01650"/>
<dbReference type="PROSITE" id="PS51192">
    <property type="entry name" value="HELICASE_ATP_BIND_1"/>
    <property type="match status" value="1"/>
</dbReference>
<evidence type="ECO:0000259" key="6">
    <source>
        <dbReference type="PROSITE" id="PS51194"/>
    </source>
</evidence>
<dbReference type="InterPro" id="IPR014001">
    <property type="entry name" value="Helicase_ATP-bd"/>
</dbReference>
<evidence type="ECO:0000259" key="5">
    <source>
        <dbReference type="PROSITE" id="PS51192"/>
    </source>
</evidence>
<name>A0A6C0UR91_HALVO</name>
<dbReference type="Gene3D" id="3.40.50.300">
    <property type="entry name" value="P-loop containing nucleotide triphosphate hydrolases"/>
    <property type="match status" value="2"/>
</dbReference>
<sequence>MSKQVTRVDTLFLHQTGDDYLVVARRDGKRVLRGKLELKETNAGPRPLRFLVTRKGDDSPRDPSQFVELARSAARIRISQQTPKDGRDELKEMLDGYQLEALTVRTCRRCAVNGRYSPITDDTAIKAEHEHICRDCAVQELEGELSFAGGLTQAAQERLEELLYETGDLTRITNLLQGELDPDLTKFDTISATTEDVELVETSTLDLHPNLKSMLTERFDTLLPVQSLAIDNGLLDGDDQLVVSATATGKTLVGELAGINRMLNDDGKMLFLVPLVALANQKHEDFKERYGHLGKVTIRVGASRINDDGNRFDPNADVIVGTYEGIDHALRTGKDLGDIGTVVIDEVHTLKEEERGHRLDGMIARLKHYCEARADRREGYGGAQWIYLSATVGNPKWLAQNLRANLVEYEDRPVPIERHVTFADGQEKPRIENRLVRQAFDSKSSKGYRGQTIIFTNSRRRCHEIARKMDYNAAAYHAGLDYGQRKRVERQFANQDLAAVVTTAALAAGVDFPASQVIFDTLAMGIEWLSVQEFSQMLGRAGRPDYHDKGVVYLLVEPDASYHNTMEMTEDEVAFKLLKGEMEEVRTVYDQSSAVEETLANIVVAGTKAKALNNRMLGELPTTHAVGKLLEWGFIDGLDPTPLGLAVTRQFLSPKEAFAILDGIRKGSSPYEIVADLELDEEGR</sequence>
<dbReference type="Proteomes" id="UP000465667">
    <property type="component" value="Chromosome"/>
</dbReference>
<dbReference type="PANTHER" id="PTHR47961:SF1">
    <property type="entry name" value="ATP-DEPENDENT HELICASE MJ1401-RELATED"/>
    <property type="match status" value="1"/>
</dbReference>
<dbReference type="GO" id="GO:0003676">
    <property type="term" value="F:nucleic acid binding"/>
    <property type="evidence" value="ECO:0007669"/>
    <property type="project" value="InterPro"/>
</dbReference>
<dbReference type="Pfam" id="PF00270">
    <property type="entry name" value="DEAD"/>
    <property type="match status" value="1"/>
</dbReference>
<dbReference type="PROSITE" id="PS51194">
    <property type="entry name" value="HELICASE_CTER"/>
    <property type="match status" value="1"/>
</dbReference>
<dbReference type="RefSeq" id="WP_004065439.1">
    <property type="nucleotide sequence ID" value="NZ_CP048738.1"/>
</dbReference>